<keyword evidence="3 9" id="KW-1003">Cell membrane</keyword>
<dbReference type="AlphaFoldDB" id="K4KR24"/>
<protein>
    <recommendedName>
        <fullName evidence="9">Apolipoprotein N-acyltransferase</fullName>
        <shortName evidence="9">ALP N-acyltransferase</shortName>
        <ecNumber evidence="9">2.3.1.269</ecNumber>
    </recommendedName>
</protein>
<dbReference type="CDD" id="cd07571">
    <property type="entry name" value="ALP_N-acyl_transferase"/>
    <property type="match status" value="1"/>
</dbReference>
<dbReference type="NCBIfam" id="TIGR00546">
    <property type="entry name" value="lnt"/>
    <property type="match status" value="1"/>
</dbReference>
<sequence>MLALAALAGVGLPLGLAPFDFSWLALAGITVLAWLISRPQSAGFSFLLTFCYGLGLYGAGVYWVFVSIHTYGNAPVPLALFMTALFVAFMAFMFALPFFLARRYLFDASAMLWAFPALWLFNELYRSWIFTGFPWLLSGYSQMDTWLVGWAPVAGVFGLGFICALSASALVYLRSPGPWRYLPIAACACLWLLGKPLQTIEWTQPVGSPKQVALVQPNIPQQHKWDLSWRQPTYQRLETLSRDHWDADWLIWPEAALPTLLSDAQPFLAEQAEQAAATRTSLVTGIIADLARRYHNSLVVLGQGSGIYHKQRLVPFGEYVPMQDQLRGLIEFFDLPMSVLHRGPSGQSPLWLADTPVWPAVCYEIVYPDLIAEGSRGANAILTVSNDAWFGASTAPVQHLQMARMRAIETGRPVIRATNDGLTALIDDRGRITAQGERFTQLTLRGQTQPMAGQTPFMITGSLPWWLLSIVWAGAIRLRQVRAQNQA</sequence>
<dbReference type="GO" id="GO:0042158">
    <property type="term" value="P:lipoprotein biosynthetic process"/>
    <property type="evidence" value="ECO:0007669"/>
    <property type="project" value="UniProtKB-UniRule"/>
</dbReference>
<dbReference type="EC" id="2.3.1.269" evidence="9"/>
<evidence type="ECO:0000256" key="3">
    <source>
        <dbReference type="ARBA" id="ARBA00022475"/>
    </source>
</evidence>
<comment type="catalytic activity">
    <reaction evidence="9">
        <text>N-terminal S-1,2-diacyl-sn-glyceryl-L-cysteinyl-[lipoprotein] + a glycerophospholipid = N-acyl-S-1,2-diacyl-sn-glyceryl-L-cysteinyl-[lipoprotein] + a 2-acyl-sn-glycero-3-phospholipid + H(+)</text>
        <dbReference type="Rhea" id="RHEA:48228"/>
        <dbReference type="Rhea" id="RHEA-COMP:14681"/>
        <dbReference type="Rhea" id="RHEA-COMP:14684"/>
        <dbReference type="ChEBI" id="CHEBI:15378"/>
        <dbReference type="ChEBI" id="CHEBI:136912"/>
        <dbReference type="ChEBI" id="CHEBI:140656"/>
        <dbReference type="ChEBI" id="CHEBI:140657"/>
        <dbReference type="ChEBI" id="CHEBI:140660"/>
        <dbReference type="EC" id="2.3.1.269"/>
    </reaction>
</comment>
<keyword evidence="4 9" id="KW-0808">Transferase</keyword>
<evidence type="ECO:0000256" key="4">
    <source>
        <dbReference type="ARBA" id="ARBA00022679"/>
    </source>
</evidence>
<dbReference type="HOGENOM" id="CLU_019563_3_0_6"/>
<keyword evidence="7 9" id="KW-0472">Membrane</keyword>
<dbReference type="InterPro" id="IPR004563">
    <property type="entry name" value="Apolipo_AcylTrfase"/>
</dbReference>
<feature type="transmembrane region" description="Helical" evidence="9">
    <location>
        <begin position="21"/>
        <end position="37"/>
    </location>
</feature>
<dbReference type="GO" id="GO:0016410">
    <property type="term" value="F:N-acyltransferase activity"/>
    <property type="evidence" value="ECO:0007669"/>
    <property type="project" value="UniProtKB-UniRule"/>
</dbReference>
<dbReference type="KEGG" id="saga:M5M_17300"/>
<dbReference type="Gene3D" id="3.60.110.10">
    <property type="entry name" value="Carbon-nitrogen hydrolase"/>
    <property type="match status" value="1"/>
</dbReference>
<keyword evidence="8 9" id="KW-0012">Acyltransferase</keyword>
<organism evidence="11 12">
    <name type="scientific">Simiduia agarivorans (strain DSM 21679 / JCM 13881 / BCRC 17597 / SA1)</name>
    <dbReference type="NCBI Taxonomy" id="1117647"/>
    <lineage>
        <taxon>Bacteria</taxon>
        <taxon>Pseudomonadati</taxon>
        <taxon>Pseudomonadota</taxon>
        <taxon>Gammaproteobacteria</taxon>
        <taxon>Cellvibrionales</taxon>
        <taxon>Cellvibrionaceae</taxon>
        <taxon>Simiduia</taxon>
    </lineage>
</organism>
<dbReference type="Pfam" id="PF20154">
    <property type="entry name" value="LNT_N"/>
    <property type="match status" value="1"/>
</dbReference>
<keyword evidence="9" id="KW-0997">Cell inner membrane</keyword>
<name>K4KR24_SIMAS</name>
<keyword evidence="6 9" id="KW-1133">Transmembrane helix</keyword>
<dbReference type="Pfam" id="PF00795">
    <property type="entry name" value="CN_hydrolase"/>
    <property type="match status" value="1"/>
</dbReference>
<evidence type="ECO:0000256" key="8">
    <source>
        <dbReference type="ARBA" id="ARBA00023315"/>
    </source>
</evidence>
<feature type="transmembrane region" description="Helical" evidence="9">
    <location>
        <begin position="78"/>
        <end position="100"/>
    </location>
</feature>
<dbReference type="PANTHER" id="PTHR38686">
    <property type="entry name" value="APOLIPOPROTEIN N-ACYLTRANSFERASE"/>
    <property type="match status" value="1"/>
</dbReference>
<dbReference type="GO" id="GO:0005886">
    <property type="term" value="C:plasma membrane"/>
    <property type="evidence" value="ECO:0007669"/>
    <property type="project" value="UniProtKB-SubCell"/>
</dbReference>
<dbReference type="InterPro" id="IPR045378">
    <property type="entry name" value="LNT_N"/>
</dbReference>
<evidence type="ECO:0000313" key="11">
    <source>
        <dbReference type="EMBL" id="AFV00589.1"/>
    </source>
</evidence>
<feature type="transmembrane region" description="Helical" evidence="9">
    <location>
        <begin position="44"/>
        <end position="66"/>
    </location>
</feature>
<comment type="caution">
    <text evidence="9">Lacks conserved residue(s) required for the propagation of feature annotation.</text>
</comment>
<evidence type="ECO:0000256" key="9">
    <source>
        <dbReference type="HAMAP-Rule" id="MF_01148"/>
    </source>
</evidence>
<comment type="subcellular location">
    <subcellularLocation>
        <location evidence="9">Cell inner membrane</location>
        <topology evidence="9">Multi-pass membrane protein</topology>
    </subcellularLocation>
    <subcellularLocation>
        <location evidence="1">Cell membrane</location>
        <topology evidence="1">Multi-pass membrane protein</topology>
    </subcellularLocation>
</comment>
<dbReference type="HAMAP" id="MF_01148">
    <property type="entry name" value="Lnt"/>
    <property type="match status" value="1"/>
</dbReference>
<dbReference type="PANTHER" id="PTHR38686:SF1">
    <property type="entry name" value="APOLIPOPROTEIN N-ACYLTRANSFERASE"/>
    <property type="match status" value="1"/>
</dbReference>
<keyword evidence="5 9" id="KW-0812">Transmembrane</keyword>
<dbReference type="UniPathway" id="UPA00666"/>
<dbReference type="eggNOG" id="COG0815">
    <property type="taxonomic scope" value="Bacteria"/>
</dbReference>
<dbReference type="EMBL" id="CP003746">
    <property type="protein sequence ID" value="AFV00589.1"/>
    <property type="molecule type" value="Genomic_DNA"/>
</dbReference>
<feature type="domain" description="CN hydrolase" evidence="10">
    <location>
        <begin position="215"/>
        <end position="450"/>
    </location>
</feature>
<evidence type="ECO:0000256" key="5">
    <source>
        <dbReference type="ARBA" id="ARBA00022692"/>
    </source>
</evidence>
<accession>K4KR24</accession>
<evidence type="ECO:0000256" key="6">
    <source>
        <dbReference type="ARBA" id="ARBA00022989"/>
    </source>
</evidence>
<dbReference type="PROSITE" id="PS50263">
    <property type="entry name" value="CN_HYDROLASE"/>
    <property type="match status" value="1"/>
</dbReference>
<comment type="function">
    <text evidence="9">Catalyzes the phospholipid dependent N-acylation of the N-terminal cysteine of apolipoprotein, the last step in lipoprotein maturation.</text>
</comment>
<keyword evidence="12" id="KW-1185">Reference proteome</keyword>
<dbReference type="InterPro" id="IPR036526">
    <property type="entry name" value="C-N_Hydrolase_sf"/>
</dbReference>
<reference evidence="11 12" key="1">
    <citation type="journal article" date="2013" name="Genome Announc.">
        <title>Complete genome sequence of Simiduia agarivorans SA1(T), a marine bacterium able to degrade a variety of polysaccharides.</title>
        <authorList>
            <person name="Lin S.Y."/>
            <person name="Shieh W.Y."/>
            <person name="Chen J.S."/>
            <person name="Tang S.L."/>
        </authorList>
    </citation>
    <scope>NUCLEOTIDE SEQUENCE [LARGE SCALE GENOMIC DNA]</scope>
    <source>
        <strain evidence="12">DSM 21679 / JCM 13881 / BCRC 17597 / SA1</strain>
    </source>
</reference>
<dbReference type="InterPro" id="IPR003010">
    <property type="entry name" value="C-N_Hydrolase"/>
</dbReference>
<evidence type="ECO:0000313" key="12">
    <source>
        <dbReference type="Proteomes" id="UP000000466"/>
    </source>
</evidence>
<evidence type="ECO:0000259" key="10">
    <source>
        <dbReference type="PROSITE" id="PS50263"/>
    </source>
</evidence>
<dbReference type="STRING" id="1117647.M5M_17300"/>
<proteinExistence type="inferred from homology"/>
<feature type="transmembrane region" description="Helical" evidence="9">
    <location>
        <begin position="112"/>
        <end position="137"/>
    </location>
</feature>
<evidence type="ECO:0000256" key="7">
    <source>
        <dbReference type="ARBA" id="ARBA00023136"/>
    </source>
</evidence>
<dbReference type="Proteomes" id="UP000000466">
    <property type="component" value="Chromosome"/>
</dbReference>
<feature type="transmembrane region" description="Helical" evidence="9">
    <location>
        <begin position="149"/>
        <end position="173"/>
    </location>
</feature>
<comment type="similarity">
    <text evidence="2 9">Belongs to the CN hydrolase family. Apolipoprotein N-acyltransferase subfamily.</text>
</comment>
<comment type="pathway">
    <text evidence="9">Protein modification; lipoprotein biosynthesis (N-acyl transfer).</text>
</comment>
<evidence type="ECO:0000256" key="2">
    <source>
        <dbReference type="ARBA" id="ARBA00010065"/>
    </source>
</evidence>
<gene>
    <name evidence="9 11" type="primary">lnt</name>
    <name evidence="11" type="ordered locus">M5M_17300</name>
</gene>
<dbReference type="SUPFAM" id="SSF56317">
    <property type="entry name" value="Carbon-nitrogen hydrolase"/>
    <property type="match status" value="1"/>
</dbReference>
<evidence type="ECO:0000256" key="1">
    <source>
        <dbReference type="ARBA" id="ARBA00004651"/>
    </source>
</evidence>